<evidence type="ECO:0000256" key="19">
    <source>
        <dbReference type="PIRNR" id="PIRNR017184"/>
    </source>
</evidence>
<dbReference type="PANTHER" id="PTHR12592">
    <property type="entry name" value="ATP-DEPENDENT (S)-NAD(P)H-HYDRATE DEHYDRATASE FAMILY MEMBER"/>
    <property type="match status" value="1"/>
</dbReference>
<feature type="binding site" evidence="17">
    <location>
        <begin position="413"/>
        <end position="417"/>
    </location>
    <ligand>
        <name>AMP</name>
        <dbReference type="ChEBI" id="CHEBI:456215"/>
    </ligand>
</feature>
<comment type="similarity">
    <text evidence="17">Belongs to the NnrD/CARKD family.</text>
</comment>
<dbReference type="PANTHER" id="PTHR12592:SF0">
    <property type="entry name" value="ATP-DEPENDENT (S)-NAD(P)H-HYDRATE DEHYDRATASE"/>
    <property type="match status" value="1"/>
</dbReference>
<feature type="domain" description="YjeF N-terminal" evidence="21">
    <location>
        <begin position="9"/>
        <end position="215"/>
    </location>
</feature>
<comment type="cofactor">
    <cofactor evidence="17">
        <name>Mg(2+)</name>
        <dbReference type="ChEBI" id="CHEBI:18420"/>
    </cofactor>
</comment>
<comment type="cofactor">
    <cofactor evidence="18 19">
        <name>K(+)</name>
        <dbReference type="ChEBI" id="CHEBI:29103"/>
    </cofactor>
    <text evidence="18 19">Binds 1 potassium ion per subunit.</text>
</comment>
<evidence type="ECO:0000256" key="1">
    <source>
        <dbReference type="ARBA" id="ARBA00000013"/>
    </source>
</evidence>
<dbReference type="SUPFAM" id="SSF64153">
    <property type="entry name" value="YjeF N-terminal domain-like"/>
    <property type="match status" value="1"/>
</dbReference>
<dbReference type="GO" id="GO:0046496">
    <property type="term" value="P:nicotinamide nucleotide metabolic process"/>
    <property type="evidence" value="ECO:0007669"/>
    <property type="project" value="UniProtKB-UniRule"/>
</dbReference>
<evidence type="ECO:0000256" key="15">
    <source>
        <dbReference type="ARBA" id="ARBA00048238"/>
    </source>
</evidence>
<dbReference type="Gene3D" id="3.40.1190.20">
    <property type="match status" value="1"/>
</dbReference>
<keyword evidence="13" id="KW-0511">Multifunctional enzyme</keyword>
<dbReference type="Gene3D" id="3.40.50.10260">
    <property type="entry name" value="YjeF N-terminal domain"/>
    <property type="match status" value="1"/>
</dbReference>
<feature type="binding site" evidence="17">
    <location>
        <position position="325"/>
    </location>
    <ligand>
        <name>(6S)-NADPHX</name>
        <dbReference type="ChEBI" id="CHEBI:64076"/>
    </ligand>
</feature>
<dbReference type="InterPro" id="IPR029056">
    <property type="entry name" value="Ribokinase-like"/>
</dbReference>
<comment type="catalytic activity">
    <reaction evidence="15 17 19">
        <text>(6S)-NADHX + ADP = AMP + phosphate + NADH + H(+)</text>
        <dbReference type="Rhea" id="RHEA:32223"/>
        <dbReference type="ChEBI" id="CHEBI:15378"/>
        <dbReference type="ChEBI" id="CHEBI:43474"/>
        <dbReference type="ChEBI" id="CHEBI:57945"/>
        <dbReference type="ChEBI" id="CHEBI:64074"/>
        <dbReference type="ChEBI" id="CHEBI:456215"/>
        <dbReference type="ChEBI" id="CHEBI:456216"/>
        <dbReference type="EC" id="4.2.1.136"/>
    </reaction>
</comment>
<accession>A0A0A1MHF6</accession>
<dbReference type="GO" id="GO:0046872">
    <property type="term" value="F:metal ion binding"/>
    <property type="evidence" value="ECO:0007669"/>
    <property type="project" value="UniProtKB-UniRule"/>
</dbReference>
<feature type="binding site" evidence="18">
    <location>
        <begin position="129"/>
        <end position="135"/>
    </location>
    <ligand>
        <name>(6S)-NADPHX</name>
        <dbReference type="ChEBI" id="CHEBI:64076"/>
    </ligand>
</feature>
<gene>
    <name evidence="22" type="primary">nnr</name>
    <name evidence="17" type="synonym">nnrD</name>
    <name evidence="18" type="synonym">nnrE</name>
    <name evidence="22" type="ORF">BN997_02391</name>
</gene>
<keyword evidence="8 17" id="KW-0521">NADP</keyword>
<dbReference type="CDD" id="cd01171">
    <property type="entry name" value="YXKO-related"/>
    <property type="match status" value="1"/>
</dbReference>
<evidence type="ECO:0000256" key="18">
    <source>
        <dbReference type="HAMAP-Rule" id="MF_01966"/>
    </source>
</evidence>
<dbReference type="InterPro" id="IPR030677">
    <property type="entry name" value="Nnr"/>
</dbReference>
<evidence type="ECO:0000259" key="21">
    <source>
        <dbReference type="PROSITE" id="PS51385"/>
    </source>
</evidence>
<dbReference type="SUPFAM" id="SSF53613">
    <property type="entry name" value="Ribokinase-like"/>
    <property type="match status" value="1"/>
</dbReference>
<dbReference type="RefSeq" id="WP_042532412.1">
    <property type="nucleotide sequence ID" value="NZ_CAXOIH010000005.1"/>
</dbReference>
<keyword evidence="12 17" id="KW-0456">Lyase</keyword>
<dbReference type="STRING" id="545501.BN997_02391"/>
<comment type="function">
    <text evidence="17">Catalyzes the dehydration of the S-form of NAD(P)HX at the expense of ADP, which is converted to AMP. Together with NAD(P)HX epimerase, which catalyzes the epimerization of the S- and R-forms, the enzyme allows the repair of both epimers of NAD(P)HX, a damaged form of NAD(P)H that is a result of enzymatic or heat-dependent hydration.</text>
</comment>
<proteinExistence type="inferred from homology"/>
<dbReference type="InterPro" id="IPR036652">
    <property type="entry name" value="YjeF_N_dom_sf"/>
</dbReference>
<dbReference type="GO" id="GO:0005524">
    <property type="term" value="F:ATP binding"/>
    <property type="evidence" value="ECO:0007669"/>
    <property type="project" value="UniProtKB-UniRule"/>
</dbReference>
<feature type="binding site" evidence="18">
    <location>
        <position position="58"/>
    </location>
    <ligand>
        <name>K(+)</name>
        <dbReference type="ChEBI" id="CHEBI:29103"/>
    </ligand>
</feature>
<keyword evidence="10 17" id="KW-0520">NAD</keyword>
<keyword evidence="6 17" id="KW-0547">Nucleotide-binding</keyword>
<feature type="binding site" evidence="18">
    <location>
        <begin position="57"/>
        <end position="61"/>
    </location>
    <ligand>
        <name>(6S)-NADPHX</name>
        <dbReference type="ChEBI" id="CHEBI:64076"/>
    </ligand>
</feature>
<keyword evidence="5 18" id="KW-0479">Metal-binding</keyword>
<comment type="similarity">
    <text evidence="4 19">In the C-terminal section; belongs to the NnrD/CARKD family.</text>
</comment>
<name>A0A0A1MHF6_9BACI</name>
<evidence type="ECO:0000256" key="11">
    <source>
        <dbReference type="ARBA" id="ARBA00023235"/>
    </source>
</evidence>
<feature type="domain" description="YjeF C-terminal" evidence="20">
    <location>
        <begin position="224"/>
        <end position="503"/>
    </location>
</feature>
<comment type="similarity">
    <text evidence="3 19">In the N-terminal section; belongs to the NnrE/AIBP family.</text>
</comment>
<dbReference type="PROSITE" id="PS51385">
    <property type="entry name" value="YJEF_N"/>
    <property type="match status" value="1"/>
</dbReference>
<evidence type="ECO:0000256" key="2">
    <source>
        <dbReference type="ARBA" id="ARBA00000909"/>
    </source>
</evidence>
<comment type="function">
    <text evidence="18">Catalyzes the epimerization of the S- and R-forms of NAD(P)HX, a damaged form of NAD(P)H that is a result of enzymatic or heat-dependent hydration. This is a prerequisite for the S-specific NAD(P)H-hydrate dehydratase to allow the repair of both epimers of NAD(P)HX.</text>
</comment>
<evidence type="ECO:0000256" key="16">
    <source>
        <dbReference type="ARBA" id="ARBA00049209"/>
    </source>
</evidence>
<reference evidence="22 23" key="1">
    <citation type="submission" date="2014-11" db="EMBL/GenBank/DDBJ databases">
        <authorList>
            <person name="Urmite Genomes Urmite Genomes"/>
        </authorList>
    </citation>
    <scope>NUCLEOTIDE SEQUENCE [LARGE SCALE GENOMIC DNA]</scope>
    <source>
        <strain evidence="22 23">Oc5</strain>
    </source>
</reference>
<comment type="catalytic activity">
    <reaction evidence="16 17 19">
        <text>(6S)-NADPHX + ADP = AMP + phosphate + NADPH + H(+)</text>
        <dbReference type="Rhea" id="RHEA:32235"/>
        <dbReference type="ChEBI" id="CHEBI:15378"/>
        <dbReference type="ChEBI" id="CHEBI:43474"/>
        <dbReference type="ChEBI" id="CHEBI:57783"/>
        <dbReference type="ChEBI" id="CHEBI:64076"/>
        <dbReference type="ChEBI" id="CHEBI:456215"/>
        <dbReference type="ChEBI" id="CHEBI:456216"/>
        <dbReference type="EC" id="4.2.1.136"/>
    </reaction>
</comment>
<evidence type="ECO:0000256" key="14">
    <source>
        <dbReference type="ARBA" id="ARBA00025153"/>
    </source>
</evidence>
<keyword evidence="9 18" id="KW-0630">Potassium</keyword>
<dbReference type="EC" id="5.1.99.6" evidence="19"/>
<dbReference type="NCBIfam" id="TIGR00196">
    <property type="entry name" value="yjeF_cterm"/>
    <property type="match status" value="1"/>
</dbReference>
<dbReference type="HAMAP" id="MF_01966">
    <property type="entry name" value="NADHX_epimerase"/>
    <property type="match status" value="1"/>
</dbReference>
<feature type="binding site" evidence="18">
    <location>
        <position position="161"/>
    </location>
    <ligand>
        <name>K(+)</name>
        <dbReference type="ChEBI" id="CHEBI:29103"/>
    </ligand>
</feature>
<evidence type="ECO:0000256" key="12">
    <source>
        <dbReference type="ARBA" id="ARBA00023239"/>
    </source>
</evidence>
<dbReference type="Proteomes" id="UP000040453">
    <property type="component" value="Unassembled WGS sequence"/>
</dbReference>
<dbReference type="EC" id="4.2.1.136" evidence="19"/>
<evidence type="ECO:0000256" key="3">
    <source>
        <dbReference type="ARBA" id="ARBA00006001"/>
    </source>
</evidence>
<sequence length="505" mass="53961">MYIVTAEEMYKIDRETIQTMGLDGKILMENAGREASREIKKRITKEDKTVILIGGGNNGGDGFVIARVLEEAGYAIKVIQVAPDEKITGDAARHKKIYRQFGGQVADYNEGTADTVLSEADVIIDAMLGIGVRGGLRGDILTVTRQVNKQDAYVISIDIPTGLPAEEGFADFQAIEADATIMIGAVKQSAVCQQTSSYYGEWIVADIGFPEKLFQAHTKKRLWTTADFQEAFPKRGVNSHKGDHGKGLIIGGSEPMPGSVLMTTKAALRTGAGLLTTASVKNVISMIAGNNPEAMYIGASETDGCITGIDNIDLSGFDAIAVGVGLGRKEETAKGIFPALLKYKGPIVIDADGLFHLRAYAADFKLRQAPLILTPHPGELAALMDISVSDLLMEPFRHSSDFAKRLNCYLVLKGKHTIITDPDGNQTVESSGNPGLAKGGSGDVLTGMILATVMQSKSIFAGINNACFLHGKSADLLVQEEHSEQDLLAGDVIQGIPKAIRTFSS</sequence>
<dbReference type="GO" id="GO:0052855">
    <property type="term" value="F:ADP-dependent NAD(P)H-hydrate dehydratase activity"/>
    <property type="evidence" value="ECO:0007669"/>
    <property type="project" value="UniProtKB-UniRule"/>
</dbReference>
<feature type="binding site" evidence="17">
    <location>
        <position position="442"/>
    </location>
    <ligand>
        <name>AMP</name>
        <dbReference type="ChEBI" id="CHEBI:456215"/>
    </ligand>
</feature>
<dbReference type="InterPro" id="IPR000631">
    <property type="entry name" value="CARKD"/>
</dbReference>
<feature type="binding site" evidence="17">
    <location>
        <position position="376"/>
    </location>
    <ligand>
        <name>(6S)-NADPHX</name>
        <dbReference type="ChEBI" id="CHEBI:64076"/>
    </ligand>
</feature>
<dbReference type="PIRSF" id="PIRSF017184">
    <property type="entry name" value="Nnr"/>
    <property type="match status" value="1"/>
</dbReference>
<evidence type="ECO:0000256" key="13">
    <source>
        <dbReference type="ARBA" id="ARBA00023268"/>
    </source>
</evidence>
<evidence type="ECO:0000256" key="7">
    <source>
        <dbReference type="ARBA" id="ARBA00022840"/>
    </source>
</evidence>
<keyword evidence="11 18" id="KW-0413">Isomerase</keyword>
<dbReference type="GO" id="GO:0110051">
    <property type="term" value="P:metabolite repair"/>
    <property type="evidence" value="ECO:0007669"/>
    <property type="project" value="TreeGrafter"/>
</dbReference>
<dbReference type="InterPro" id="IPR017953">
    <property type="entry name" value="Carbohydrate_kinase_pred_CS"/>
</dbReference>
<keyword evidence="23" id="KW-1185">Reference proteome</keyword>
<comment type="catalytic activity">
    <reaction evidence="1 18 19">
        <text>(6R)-NADHX = (6S)-NADHX</text>
        <dbReference type="Rhea" id="RHEA:32215"/>
        <dbReference type="ChEBI" id="CHEBI:64074"/>
        <dbReference type="ChEBI" id="CHEBI:64075"/>
        <dbReference type="EC" id="5.1.99.6"/>
    </reaction>
</comment>
<comment type="subunit">
    <text evidence="17">Homotetramer.</text>
</comment>
<keyword evidence="7 17" id="KW-0067">ATP-binding</keyword>
<evidence type="ECO:0000313" key="22">
    <source>
        <dbReference type="EMBL" id="CEI82523.1"/>
    </source>
</evidence>
<organism evidence="22 23">
    <name type="scientific">Oceanobacillus oncorhynchi</name>
    <dbReference type="NCBI Taxonomy" id="545501"/>
    <lineage>
        <taxon>Bacteria</taxon>
        <taxon>Bacillati</taxon>
        <taxon>Bacillota</taxon>
        <taxon>Bacilli</taxon>
        <taxon>Bacillales</taxon>
        <taxon>Bacillaceae</taxon>
        <taxon>Oceanobacillus</taxon>
    </lineage>
</organism>
<dbReference type="GO" id="GO:0052856">
    <property type="term" value="F:NAD(P)HX epimerase activity"/>
    <property type="evidence" value="ECO:0007669"/>
    <property type="project" value="UniProtKB-UniRule"/>
</dbReference>
<dbReference type="NCBIfam" id="TIGR00197">
    <property type="entry name" value="yjeF_nterm"/>
    <property type="match status" value="1"/>
</dbReference>
<comment type="function">
    <text evidence="14 19">Bifunctional enzyme that catalyzes the epimerization of the S- and R-forms of NAD(P)HX and the dehydration of the S-form of NAD(P)HX at the expense of ADP, which is converted to AMP. This allows the repair of both epimers of NAD(P)HX, a damaged form of NAD(P)H that is a result of enzymatic or heat-dependent hydration.</text>
</comment>
<evidence type="ECO:0000256" key="9">
    <source>
        <dbReference type="ARBA" id="ARBA00022958"/>
    </source>
</evidence>
<evidence type="ECO:0000256" key="5">
    <source>
        <dbReference type="ARBA" id="ARBA00022723"/>
    </source>
</evidence>
<evidence type="ECO:0000256" key="17">
    <source>
        <dbReference type="HAMAP-Rule" id="MF_01965"/>
    </source>
</evidence>
<evidence type="ECO:0000256" key="4">
    <source>
        <dbReference type="ARBA" id="ARBA00009524"/>
    </source>
</evidence>
<evidence type="ECO:0000259" key="20">
    <source>
        <dbReference type="PROSITE" id="PS51383"/>
    </source>
</evidence>
<comment type="caution">
    <text evidence="17">Lacks conserved residue(s) required for the propagation of feature annotation.</text>
</comment>
<protein>
    <recommendedName>
        <fullName evidence="19">Bifunctional NAD(P)H-hydrate repair enzyme</fullName>
    </recommendedName>
    <alternativeName>
        <fullName evidence="19">Nicotinamide nucleotide repair protein</fullName>
    </alternativeName>
    <domain>
        <recommendedName>
            <fullName evidence="19">ADP-dependent (S)-NAD(P)H-hydrate dehydratase</fullName>
            <ecNumber evidence="19">4.2.1.136</ecNumber>
        </recommendedName>
        <alternativeName>
            <fullName evidence="19">ADP-dependent NAD(P)HX dehydratase</fullName>
        </alternativeName>
    </domain>
    <domain>
        <recommendedName>
            <fullName evidence="19">NAD(P)H-hydrate epimerase</fullName>
            <ecNumber evidence="19">5.1.99.6</ecNumber>
        </recommendedName>
    </domain>
</protein>
<dbReference type="Pfam" id="PF03853">
    <property type="entry name" value="YjeF_N"/>
    <property type="match status" value="1"/>
</dbReference>
<evidence type="ECO:0000256" key="8">
    <source>
        <dbReference type="ARBA" id="ARBA00022857"/>
    </source>
</evidence>
<dbReference type="HAMAP" id="MF_01965">
    <property type="entry name" value="NADHX_dehydratase"/>
    <property type="match status" value="1"/>
</dbReference>
<dbReference type="Pfam" id="PF01256">
    <property type="entry name" value="Carb_kinase"/>
    <property type="match status" value="1"/>
</dbReference>
<evidence type="ECO:0000313" key="23">
    <source>
        <dbReference type="Proteomes" id="UP000040453"/>
    </source>
</evidence>
<dbReference type="EMBL" id="CDGG01000001">
    <property type="protein sequence ID" value="CEI82523.1"/>
    <property type="molecule type" value="Genomic_DNA"/>
</dbReference>
<feature type="binding site" evidence="17">
    <location>
        <position position="443"/>
    </location>
    <ligand>
        <name>(6S)-NADPHX</name>
        <dbReference type="ChEBI" id="CHEBI:64076"/>
    </ligand>
</feature>
<dbReference type="InterPro" id="IPR004443">
    <property type="entry name" value="YjeF_N_dom"/>
</dbReference>
<dbReference type="PROSITE" id="PS01050">
    <property type="entry name" value="YJEF_C_2"/>
    <property type="match status" value="1"/>
</dbReference>
<evidence type="ECO:0000256" key="10">
    <source>
        <dbReference type="ARBA" id="ARBA00023027"/>
    </source>
</evidence>
<comment type="catalytic activity">
    <reaction evidence="2 18 19">
        <text>(6R)-NADPHX = (6S)-NADPHX</text>
        <dbReference type="Rhea" id="RHEA:32227"/>
        <dbReference type="ChEBI" id="CHEBI:64076"/>
        <dbReference type="ChEBI" id="CHEBI:64077"/>
        <dbReference type="EC" id="5.1.99.6"/>
    </reaction>
</comment>
<dbReference type="OrthoDB" id="9806925at2"/>
<evidence type="ECO:0000256" key="6">
    <source>
        <dbReference type="ARBA" id="ARBA00022741"/>
    </source>
</evidence>
<comment type="similarity">
    <text evidence="18">Belongs to the NnrE/AIBP family.</text>
</comment>
<dbReference type="PROSITE" id="PS51383">
    <property type="entry name" value="YJEF_C_3"/>
    <property type="match status" value="1"/>
</dbReference>
<dbReference type="AlphaFoldDB" id="A0A0A1MHF6"/>
<feature type="binding site" evidence="18">
    <location>
        <position position="158"/>
    </location>
    <ligand>
        <name>(6S)-NADPHX</name>
        <dbReference type="ChEBI" id="CHEBI:64076"/>
    </ligand>
</feature>
<feature type="binding site" evidence="18">
    <location>
        <position position="125"/>
    </location>
    <ligand>
        <name>K(+)</name>
        <dbReference type="ChEBI" id="CHEBI:29103"/>
    </ligand>
</feature>